<accession>A0A4U8T5E2</accession>
<evidence type="ECO:0000313" key="3">
    <source>
        <dbReference type="Proteomes" id="UP000029733"/>
    </source>
</evidence>
<feature type="domain" description="NYN" evidence="1">
    <location>
        <begin position="4"/>
        <end position="156"/>
    </location>
</feature>
<organism evidence="2 3">
    <name type="scientific">Helicobacter jaachi</name>
    <dbReference type="NCBI Taxonomy" id="1677920"/>
    <lineage>
        <taxon>Bacteria</taxon>
        <taxon>Pseudomonadati</taxon>
        <taxon>Campylobacterota</taxon>
        <taxon>Epsilonproteobacteria</taxon>
        <taxon>Campylobacterales</taxon>
        <taxon>Helicobacteraceae</taxon>
        <taxon>Helicobacter</taxon>
    </lineage>
</organism>
<sequence length="205" mass="23819">MVLRVLTYVDGFNLYHSIKDLGDDFSYLKWQNLFKLSKTFLSKNDEIISLKFFTAYPTWKPHSHKRHLAFVEILKDLGIDVIEGSFKTKEVFCTHCKHTFIKHEEKQTDVNIAVHIVNDIYRNKAEIIQLISGDTDLIPPLNVAKNNAFKIHLVVPRKRKVNGFDSIIDKKSKIKIEHLKNSFLGDFYTTKTGKIIKCPYPIPQN</sequence>
<dbReference type="AlphaFoldDB" id="A0A4U8T5E2"/>
<dbReference type="InterPro" id="IPR021139">
    <property type="entry name" value="NYN"/>
</dbReference>
<dbReference type="InterPro" id="IPR047140">
    <property type="entry name" value="LabA"/>
</dbReference>
<dbReference type="GO" id="GO:0004540">
    <property type="term" value="F:RNA nuclease activity"/>
    <property type="evidence" value="ECO:0007669"/>
    <property type="project" value="InterPro"/>
</dbReference>
<evidence type="ECO:0000313" key="2">
    <source>
        <dbReference type="EMBL" id="TLD94638.1"/>
    </source>
</evidence>
<dbReference type="PANTHER" id="PTHR35458">
    <property type="entry name" value="SLR0755 PROTEIN"/>
    <property type="match status" value="1"/>
</dbReference>
<keyword evidence="3" id="KW-1185">Reference proteome</keyword>
<gene>
    <name evidence="2" type="ORF">LS71_009295</name>
</gene>
<proteinExistence type="predicted"/>
<reference evidence="2 3" key="1">
    <citation type="journal article" date="2014" name="Genome Announc.">
        <title>Draft genome sequences of eight enterohepatic helicobacter species isolated from both laboratory and wild rodents.</title>
        <authorList>
            <person name="Sheh A."/>
            <person name="Shen Z."/>
            <person name="Fox J.G."/>
        </authorList>
    </citation>
    <scope>NUCLEOTIDE SEQUENCE [LARGE SCALE GENOMIC DNA]</scope>
    <source>
        <strain evidence="2 3">MIT 09-6949</strain>
    </source>
</reference>
<dbReference type="Pfam" id="PF01936">
    <property type="entry name" value="NYN"/>
    <property type="match status" value="1"/>
</dbReference>
<dbReference type="Proteomes" id="UP000029733">
    <property type="component" value="Unassembled WGS sequence"/>
</dbReference>
<dbReference type="Gene3D" id="3.40.50.1010">
    <property type="entry name" value="5'-nuclease"/>
    <property type="match status" value="1"/>
</dbReference>
<dbReference type="EMBL" id="JRPR02000020">
    <property type="protein sequence ID" value="TLD94638.1"/>
    <property type="molecule type" value="Genomic_DNA"/>
</dbReference>
<dbReference type="PANTHER" id="PTHR35458:SF8">
    <property type="entry name" value="SLR0650 PROTEIN"/>
    <property type="match status" value="1"/>
</dbReference>
<protein>
    <submittedName>
        <fullName evidence="2">NYN domain-containing protein</fullName>
    </submittedName>
</protein>
<evidence type="ECO:0000259" key="1">
    <source>
        <dbReference type="Pfam" id="PF01936"/>
    </source>
</evidence>
<dbReference type="CDD" id="cd18722">
    <property type="entry name" value="PIN_NicB-like"/>
    <property type="match status" value="1"/>
</dbReference>
<comment type="caution">
    <text evidence="2">The sequence shown here is derived from an EMBL/GenBank/DDBJ whole genome shotgun (WGS) entry which is preliminary data.</text>
</comment>
<dbReference type="OrthoDB" id="9794137at2"/>
<name>A0A4U8T5E2_9HELI</name>
<dbReference type="STRING" id="1677920.LS71_08215"/>